<evidence type="ECO:0000256" key="4">
    <source>
        <dbReference type="PROSITE-ProRule" id="PRU00335"/>
    </source>
</evidence>
<dbReference type="PRINTS" id="PR00455">
    <property type="entry name" value="HTHTETR"/>
</dbReference>
<dbReference type="InterPro" id="IPR001647">
    <property type="entry name" value="HTH_TetR"/>
</dbReference>
<keyword evidence="2 4" id="KW-0238">DNA-binding</keyword>
<dbReference type="PANTHER" id="PTHR30055:SF234">
    <property type="entry name" value="HTH-TYPE TRANSCRIPTIONAL REGULATOR BETI"/>
    <property type="match status" value="1"/>
</dbReference>
<evidence type="ECO:0000256" key="5">
    <source>
        <dbReference type="SAM" id="MobiDB-lite"/>
    </source>
</evidence>
<gene>
    <name evidence="7" type="ORF">HKD24_06595</name>
</gene>
<dbReference type="PROSITE" id="PS50977">
    <property type="entry name" value="HTH_TETR_2"/>
    <property type="match status" value="1"/>
</dbReference>
<name>A0ABR9Y4W2_9PROT</name>
<keyword evidence="8" id="KW-1185">Reference proteome</keyword>
<evidence type="ECO:0000313" key="7">
    <source>
        <dbReference type="EMBL" id="MBF0858882.1"/>
    </source>
</evidence>
<dbReference type="SUPFAM" id="SSF46689">
    <property type="entry name" value="Homeodomain-like"/>
    <property type="match status" value="1"/>
</dbReference>
<comment type="caution">
    <text evidence="7">The sequence shown here is derived from an EMBL/GenBank/DDBJ whole genome shotgun (WGS) entry which is preliminary data.</text>
</comment>
<dbReference type="EMBL" id="JABCQG010000006">
    <property type="protein sequence ID" value="MBF0858882.1"/>
    <property type="molecule type" value="Genomic_DNA"/>
</dbReference>
<proteinExistence type="predicted"/>
<reference evidence="7" key="1">
    <citation type="submission" date="2020-04" db="EMBL/GenBank/DDBJ databases">
        <authorList>
            <person name="Sombolestani A."/>
        </authorList>
    </citation>
    <scope>NUCLEOTIDE SEQUENCE</scope>
    <source>
        <strain evidence="7">LMG 31484</strain>
    </source>
</reference>
<dbReference type="Proteomes" id="UP000623107">
    <property type="component" value="Unassembled WGS sequence"/>
</dbReference>
<dbReference type="InterPro" id="IPR039536">
    <property type="entry name" value="TetR_C_Proteobacteria"/>
</dbReference>
<feature type="DNA-binding region" description="H-T-H motif" evidence="4">
    <location>
        <begin position="51"/>
        <end position="70"/>
    </location>
</feature>
<dbReference type="Pfam" id="PF00440">
    <property type="entry name" value="TetR_N"/>
    <property type="match status" value="1"/>
</dbReference>
<dbReference type="InterPro" id="IPR009057">
    <property type="entry name" value="Homeodomain-like_sf"/>
</dbReference>
<feature type="region of interest" description="Disordered" evidence="5">
    <location>
        <begin position="1"/>
        <end position="22"/>
    </location>
</feature>
<evidence type="ECO:0000256" key="2">
    <source>
        <dbReference type="ARBA" id="ARBA00023125"/>
    </source>
</evidence>
<evidence type="ECO:0000256" key="1">
    <source>
        <dbReference type="ARBA" id="ARBA00023015"/>
    </source>
</evidence>
<evidence type="ECO:0000256" key="3">
    <source>
        <dbReference type="ARBA" id="ARBA00023163"/>
    </source>
</evidence>
<evidence type="ECO:0000259" key="6">
    <source>
        <dbReference type="PROSITE" id="PS50977"/>
    </source>
</evidence>
<feature type="domain" description="HTH tetR-type" evidence="6">
    <location>
        <begin position="28"/>
        <end position="88"/>
    </location>
</feature>
<protein>
    <submittedName>
        <fullName evidence="7">TetR/AcrR family transcriptional regulator</fullName>
    </submittedName>
</protein>
<organism evidence="7 8">
    <name type="scientific">Gluconobacter vitians</name>
    <dbReference type="NCBI Taxonomy" id="2728102"/>
    <lineage>
        <taxon>Bacteria</taxon>
        <taxon>Pseudomonadati</taxon>
        <taxon>Pseudomonadota</taxon>
        <taxon>Alphaproteobacteria</taxon>
        <taxon>Acetobacterales</taxon>
        <taxon>Acetobacteraceae</taxon>
        <taxon>Gluconobacter</taxon>
    </lineage>
</organism>
<dbReference type="Gene3D" id="1.10.357.10">
    <property type="entry name" value="Tetracycline Repressor, domain 2"/>
    <property type="match status" value="1"/>
</dbReference>
<feature type="compositionally biased region" description="Low complexity" evidence="5">
    <location>
        <begin position="1"/>
        <end position="10"/>
    </location>
</feature>
<reference evidence="7" key="2">
    <citation type="submission" date="2020-11" db="EMBL/GenBank/DDBJ databases">
        <title>Description of novel Gluconobacter species.</title>
        <authorList>
            <person name="Cleenwerck I."/>
            <person name="Cnockaert M."/>
            <person name="Borremans W."/>
            <person name="Wieme A.D."/>
            <person name="De Vuyst L."/>
            <person name="Vandamme P."/>
        </authorList>
    </citation>
    <scope>NUCLEOTIDE SEQUENCE</scope>
    <source>
        <strain evidence="7">LMG 31484</strain>
    </source>
</reference>
<keyword evidence="1" id="KW-0805">Transcription regulation</keyword>
<accession>A0ABR9Y4W2</accession>
<dbReference type="Pfam" id="PF14246">
    <property type="entry name" value="TetR_C_7"/>
    <property type="match status" value="1"/>
</dbReference>
<evidence type="ECO:0000313" key="8">
    <source>
        <dbReference type="Proteomes" id="UP000623107"/>
    </source>
</evidence>
<dbReference type="PANTHER" id="PTHR30055">
    <property type="entry name" value="HTH-TYPE TRANSCRIPTIONAL REGULATOR RUTR"/>
    <property type="match status" value="1"/>
</dbReference>
<keyword evidence="3" id="KW-0804">Transcription</keyword>
<sequence>MILSSQSSSQSEDRKQPCCGRPAQLDEAERRTRILDAASAVLTTHGYHAASMDSIAACSGMSKKTLYQFFDSKHALFETLILERLFAPINYTPLPSDPMEKQLLGLMTRIAACMFCDERLSLLRSVITETSRNPAVRQLVADLFQLSGRVLPIQNWLTTQSEAGRLDIPDISEASDLLFGMTLGGPMLGQLTHCKPNRSQEQLEAFMAYGIRVFLEGHRPTA</sequence>
<dbReference type="InterPro" id="IPR050109">
    <property type="entry name" value="HTH-type_TetR-like_transc_reg"/>
</dbReference>